<protein>
    <submittedName>
        <fullName evidence="4">Pimeloyl-ACP methyl ester carboxylesterase</fullName>
    </submittedName>
</protein>
<comment type="similarity">
    <text evidence="1">Belongs to the peptidase S33 family.</text>
</comment>
<keyword evidence="2" id="KW-0378">Hydrolase</keyword>
<reference evidence="5" key="1">
    <citation type="submission" date="2017-02" db="EMBL/GenBank/DDBJ databases">
        <authorList>
            <person name="Varghese N."/>
            <person name="Submissions S."/>
        </authorList>
    </citation>
    <scope>NUCLEOTIDE SEQUENCE [LARGE SCALE GENOMIC DNA]</scope>
    <source>
        <strain evidence="5">ATCC 25662</strain>
    </source>
</reference>
<dbReference type="Gene3D" id="3.40.50.1820">
    <property type="entry name" value="alpha/beta hydrolase"/>
    <property type="match status" value="1"/>
</dbReference>
<dbReference type="SUPFAM" id="SSF53474">
    <property type="entry name" value="alpha/beta-Hydrolases"/>
    <property type="match status" value="1"/>
</dbReference>
<dbReference type="InterPro" id="IPR000073">
    <property type="entry name" value="AB_hydrolase_1"/>
</dbReference>
<dbReference type="OrthoDB" id="9796770at2"/>
<evidence type="ECO:0000313" key="4">
    <source>
        <dbReference type="EMBL" id="SJZ56370.1"/>
    </source>
</evidence>
<dbReference type="PRINTS" id="PR00793">
    <property type="entry name" value="PROAMNOPTASE"/>
</dbReference>
<evidence type="ECO:0000259" key="3">
    <source>
        <dbReference type="Pfam" id="PF00561"/>
    </source>
</evidence>
<evidence type="ECO:0000256" key="1">
    <source>
        <dbReference type="ARBA" id="ARBA00010088"/>
    </source>
</evidence>
<dbReference type="Pfam" id="PF00561">
    <property type="entry name" value="Abhydrolase_1"/>
    <property type="match status" value="1"/>
</dbReference>
<dbReference type="InterPro" id="IPR029058">
    <property type="entry name" value="AB_hydrolase_fold"/>
</dbReference>
<feature type="domain" description="AB hydrolase-1" evidence="3">
    <location>
        <begin position="28"/>
        <end position="300"/>
    </location>
</feature>
<organism evidence="4 5">
    <name type="scientific">Anaerorhabdus furcosa</name>
    <dbReference type="NCBI Taxonomy" id="118967"/>
    <lineage>
        <taxon>Bacteria</taxon>
        <taxon>Bacillati</taxon>
        <taxon>Bacillota</taxon>
        <taxon>Erysipelotrichia</taxon>
        <taxon>Erysipelotrichales</taxon>
        <taxon>Erysipelotrichaceae</taxon>
        <taxon>Anaerorhabdus</taxon>
    </lineage>
</organism>
<dbReference type="InterPro" id="IPR002410">
    <property type="entry name" value="Peptidase_S33"/>
</dbReference>
<dbReference type="AlphaFoldDB" id="A0A1T4LNR7"/>
<dbReference type="Proteomes" id="UP000243297">
    <property type="component" value="Unassembled WGS sequence"/>
</dbReference>
<evidence type="ECO:0000313" key="5">
    <source>
        <dbReference type="Proteomes" id="UP000243297"/>
    </source>
</evidence>
<proteinExistence type="inferred from homology"/>
<sequence length="322" mass="37240">MKIDEKIVIRINDQDQGMFITTDDLSKPVLLFLHGGPGQPTIALCDKYPTGLDKLFTVCWWEQRGCGISYDSKMDKSLMNVQQFIDDTLIVTDYLRKRFKKEKIYIMGHSWGSVLGILTVQQNPSVFEAYMGIGQVTNQDLSERLGYDFMCKEFMRLNDSKNLIKLRNHEMIEGKPIANSYLMTRTKFMMKLGIGVMHKNISITEISSVTLFSKRYTVNEKIKYLRGMKLSMDCLFDEVMSKNYMVEVPTLDIPVYIFQGKYDYQVSYQLAKEYAKKLQAPQVGFYTFLDSAHSPCFEEPSKMIRIIETDVLNNQTTLADHL</sequence>
<evidence type="ECO:0000256" key="2">
    <source>
        <dbReference type="ARBA" id="ARBA00022801"/>
    </source>
</evidence>
<dbReference type="RefSeq" id="WP_078711410.1">
    <property type="nucleotide sequence ID" value="NZ_FUWY01000002.1"/>
</dbReference>
<keyword evidence="5" id="KW-1185">Reference proteome</keyword>
<dbReference type="STRING" id="118967.SAMN02745191_0986"/>
<dbReference type="GO" id="GO:0004177">
    <property type="term" value="F:aminopeptidase activity"/>
    <property type="evidence" value="ECO:0007669"/>
    <property type="project" value="UniProtKB-EC"/>
</dbReference>
<dbReference type="EMBL" id="FUWY01000002">
    <property type="protein sequence ID" value="SJZ56370.1"/>
    <property type="molecule type" value="Genomic_DNA"/>
</dbReference>
<dbReference type="GO" id="GO:0006508">
    <property type="term" value="P:proteolysis"/>
    <property type="evidence" value="ECO:0007669"/>
    <property type="project" value="InterPro"/>
</dbReference>
<name>A0A1T4LNR7_9FIRM</name>
<accession>A0A1T4LNR7</accession>
<gene>
    <name evidence="4" type="ORF">SAMN02745191_0986</name>
</gene>